<keyword evidence="2" id="KW-0812">Transmembrane</keyword>
<keyword evidence="4" id="KW-1185">Reference proteome</keyword>
<organism evidence="3 4">
    <name type="scientific">Leptospirillum ferrooxidans (strain C2-3)</name>
    <dbReference type="NCBI Taxonomy" id="1162668"/>
    <lineage>
        <taxon>Bacteria</taxon>
        <taxon>Pseudomonadati</taxon>
        <taxon>Nitrospirota</taxon>
        <taxon>Nitrospiria</taxon>
        <taxon>Nitrospirales</taxon>
        <taxon>Nitrospiraceae</taxon>
        <taxon>Leptospirillum</taxon>
    </lineage>
</organism>
<keyword evidence="2" id="KW-1133">Transmembrane helix</keyword>
<dbReference type="PATRIC" id="fig|1162668.3.peg.914"/>
<feature type="transmembrane region" description="Helical" evidence="2">
    <location>
        <begin position="364"/>
        <end position="388"/>
    </location>
</feature>
<feature type="compositionally biased region" description="Low complexity" evidence="1">
    <location>
        <begin position="469"/>
        <end position="484"/>
    </location>
</feature>
<keyword evidence="2" id="KW-0472">Membrane</keyword>
<dbReference type="eggNOG" id="COG4267">
    <property type="taxonomic scope" value="Bacteria"/>
</dbReference>
<gene>
    <name evidence="3" type="ordered locus">LFE_0781</name>
</gene>
<reference evidence="3 4" key="1">
    <citation type="journal article" date="2012" name="J. Bacteriol.">
        <title>Complete Genome Sequence of Leptospirillum ferrooxidans Strain C2-3, Isolated from a Fresh Volcanic Ash Deposit on the Island of Miyake, Japan.</title>
        <authorList>
            <person name="Fujimura R."/>
            <person name="Sato Y."/>
            <person name="Nishizawa T."/>
            <person name="Oshima K."/>
            <person name="Kim S.-W."/>
            <person name="Hattori M."/>
            <person name="Kamijo T."/>
            <person name="Ohta H."/>
        </authorList>
    </citation>
    <scope>NUCLEOTIDE SEQUENCE [LARGE SCALE GENOMIC DNA]</scope>
    <source>
        <strain evidence="3 4">C2-3</strain>
    </source>
</reference>
<evidence type="ECO:0000256" key="1">
    <source>
        <dbReference type="SAM" id="MobiDB-lite"/>
    </source>
</evidence>
<feature type="transmembrane region" description="Helical" evidence="2">
    <location>
        <begin position="421"/>
        <end position="439"/>
    </location>
</feature>
<feature type="transmembrane region" description="Helical" evidence="2">
    <location>
        <begin position="60"/>
        <end position="82"/>
    </location>
</feature>
<reference evidence="4" key="2">
    <citation type="submission" date="2012-03" db="EMBL/GenBank/DDBJ databases">
        <title>The complete genome sequence of the pioneer microbe on fresh volcanic deposit, Leptospirillum ferrooxidans strain C2-3.</title>
        <authorList>
            <person name="Fujimura R."/>
            <person name="Sato Y."/>
            <person name="Nishizawa T."/>
            <person name="Nanba K."/>
            <person name="Oshima K."/>
            <person name="Hattori M."/>
            <person name="Kamijo T."/>
            <person name="Ohta H."/>
        </authorList>
    </citation>
    <scope>NUCLEOTIDE SEQUENCE [LARGE SCALE GENOMIC DNA]</scope>
    <source>
        <strain evidence="4">C2-3</strain>
    </source>
</reference>
<protein>
    <submittedName>
        <fullName evidence="3">Membrane protein like protein</fullName>
    </submittedName>
</protein>
<feature type="transmembrane region" description="Helical" evidence="2">
    <location>
        <begin position="20"/>
        <end position="48"/>
    </location>
</feature>
<dbReference type="Pfam" id="PF16933">
    <property type="entry name" value="PelG"/>
    <property type="match status" value="1"/>
</dbReference>
<name>I0IMJ7_LEPFC</name>
<sequence length="484" mass="53992">MAGIGFALRKLSNREDLSSIVSGFILSAIVAAGPWILTTAGLLIVSYSSMGYFTHVQDYLLFRSLVTFSFAATLILVALIQLPSTRFIADRFFEMKFSDNRSIYITVTGITLLFGIPLSGLLIFCLDLSPLVRLSFFNLLIVLMLLWVTTSLVSTLHDYGAVGMAFFSGSLASVLGTLLGARYGGVAGALLGYLMGQGVIVTLLAVRIFVEFPGPIFWNRSFLRFLKKRWNLAVLGFVMTLGIWIDKILYWYAPGSEKVVGFIHINHIYDIGMFFALLTVIPTLAMFVFYFETGFYERYRMVFVLLEGKRPFFEILEAKEQMVRFIRRGLGYILKIQGAVTFMVVLNAQGILRFFHADLMALPVFRMGALGGLCQVVLTMEFTLLLYFNQQKKVARLAWVLFLLNGSLTSLAIFLSPRFEGFGYLSACLFSAVYGYLLLDQGVNDFEFTVFMQPPDYLPVEESSSEGTSPLLAPSLSAIPPKVG</sequence>
<evidence type="ECO:0000313" key="4">
    <source>
        <dbReference type="Proteomes" id="UP000007382"/>
    </source>
</evidence>
<feature type="transmembrane region" description="Helical" evidence="2">
    <location>
        <begin position="332"/>
        <end position="352"/>
    </location>
</feature>
<proteinExistence type="predicted"/>
<dbReference type="Proteomes" id="UP000007382">
    <property type="component" value="Chromosome"/>
</dbReference>
<feature type="transmembrane region" description="Helical" evidence="2">
    <location>
        <begin position="397"/>
        <end position="415"/>
    </location>
</feature>
<feature type="transmembrane region" description="Helical" evidence="2">
    <location>
        <begin position="230"/>
        <end position="253"/>
    </location>
</feature>
<accession>I0IMJ7</accession>
<feature type="transmembrane region" description="Helical" evidence="2">
    <location>
        <begin position="161"/>
        <end position="184"/>
    </location>
</feature>
<dbReference type="OrthoDB" id="37830at2"/>
<dbReference type="KEGG" id="lfc:LFE_0781"/>
<feature type="region of interest" description="Disordered" evidence="1">
    <location>
        <begin position="461"/>
        <end position="484"/>
    </location>
</feature>
<feature type="transmembrane region" description="Helical" evidence="2">
    <location>
        <begin position="130"/>
        <end position="149"/>
    </location>
</feature>
<feature type="transmembrane region" description="Helical" evidence="2">
    <location>
        <begin position="190"/>
        <end position="210"/>
    </location>
</feature>
<evidence type="ECO:0000256" key="2">
    <source>
        <dbReference type="SAM" id="Phobius"/>
    </source>
</evidence>
<dbReference type="InterPro" id="IPR031617">
    <property type="entry name" value="PelG"/>
</dbReference>
<feature type="transmembrane region" description="Helical" evidence="2">
    <location>
        <begin position="273"/>
        <end position="291"/>
    </location>
</feature>
<evidence type="ECO:0000313" key="3">
    <source>
        <dbReference type="EMBL" id="BAM06496.1"/>
    </source>
</evidence>
<dbReference type="RefSeq" id="WP_014448988.1">
    <property type="nucleotide sequence ID" value="NC_017094.1"/>
</dbReference>
<dbReference type="STRING" id="1162668.LFE_0781"/>
<dbReference type="AlphaFoldDB" id="I0IMJ7"/>
<dbReference type="HOGENOM" id="CLU_043533_1_1_0"/>
<dbReference type="EMBL" id="AP012342">
    <property type="protein sequence ID" value="BAM06496.1"/>
    <property type="molecule type" value="Genomic_DNA"/>
</dbReference>
<feature type="transmembrane region" description="Helical" evidence="2">
    <location>
        <begin position="103"/>
        <end position="124"/>
    </location>
</feature>